<dbReference type="AlphaFoldDB" id="A0A1A6C1T8"/>
<dbReference type="Gene3D" id="3.40.720.10">
    <property type="entry name" value="Alkaline Phosphatase, subunit A"/>
    <property type="match status" value="2"/>
</dbReference>
<dbReference type="RefSeq" id="WP_065089774.1">
    <property type="nucleotide sequence ID" value="NZ_JQSG02000006.1"/>
</dbReference>
<dbReference type="PANTHER" id="PTHR31956">
    <property type="entry name" value="NON-SPECIFIC PHOSPHOLIPASE C4-RELATED"/>
    <property type="match status" value="1"/>
</dbReference>
<dbReference type="SUPFAM" id="SSF53649">
    <property type="entry name" value="Alkaline phosphatase-like"/>
    <property type="match status" value="1"/>
</dbReference>
<gene>
    <name evidence="4" type="ORF">Thpro_022781</name>
</gene>
<sequence>MSESRDRIDNSRRRLLKSAGAAAGLAVAAPWLAPLAKAAGTEPLSGLRDRIDHIIVIYQENRSFDHYFGTYRNPNGHPVANLLNASGELDPRFDGLQKDPAGVAYGVLPVPLDIPAFDSASLPNRPFHLAPYIPAGDNVPWDPAHHFFRMYEQVNGGAMDRFVGLALTRHVADIEAQIRNMPKVGTTAYHERVVKLLTEASKPSGAVIGHYRREDIPAYHALADEYALFDHFFQAMSGGSTGNALYLAAARSCQWSQAPAKLEGQLDPPILDKPYDRHGILINDLPPLLGPTESWYGALKIAPPPDEQRFANIGDLLNHAGQDWAWYAEGWDKVKPWALKTAFGPGDGSAVVQSDLIYNPHHNPFQYFPRWPGYVRGGHMRDVEDFRADARDGKLPPVSFIKASAAHDEHPENSAPAVGMHWVMERLKELAASPAWSRSLVVITYDEGGGFWDHVAPPRPDAYGCGTRIPALMVGPYVRRGYVDSRVADTTSVLRLIERRFGLPSLTARDAHAYDLLGALDFTQRAREPAFL</sequence>
<dbReference type="InterPro" id="IPR007312">
    <property type="entry name" value="Phosphoesterase"/>
</dbReference>
<dbReference type="InterPro" id="IPR017850">
    <property type="entry name" value="Alkaline_phosphatase_core_sf"/>
</dbReference>
<comment type="similarity">
    <text evidence="1">Belongs to the bacterial phospholipase C family.</text>
</comment>
<comment type="caution">
    <text evidence="4">The sequence shown here is derived from an EMBL/GenBank/DDBJ whole genome shotgun (WGS) entry which is preliminary data.</text>
</comment>
<proteinExistence type="inferred from homology"/>
<dbReference type="PROSITE" id="PS51318">
    <property type="entry name" value="TAT"/>
    <property type="match status" value="1"/>
</dbReference>
<dbReference type="OrthoDB" id="9770871at2"/>
<accession>A0A1A6C1T8</accession>
<dbReference type="CDD" id="cd16013">
    <property type="entry name" value="AcpA"/>
    <property type="match status" value="1"/>
</dbReference>
<organism evidence="4 5">
    <name type="scientific">Acidihalobacter prosperus</name>
    <dbReference type="NCBI Taxonomy" id="160660"/>
    <lineage>
        <taxon>Bacteria</taxon>
        <taxon>Pseudomonadati</taxon>
        <taxon>Pseudomonadota</taxon>
        <taxon>Gammaproteobacteria</taxon>
        <taxon>Chromatiales</taxon>
        <taxon>Ectothiorhodospiraceae</taxon>
        <taxon>Acidihalobacter</taxon>
    </lineage>
</organism>
<dbReference type="Pfam" id="PF04185">
    <property type="entry name" value="Phosphoesterase"/>
    <property type="match status" value="1"/>
</dbReference>
<reference evidence="4 5" key="1">
    <citation type="journal article" date="2014" name="Genome Announc.">
        <title>Draft Genome Sequence of the Iron-Oxidizing, Acidophilic, and Halotolerant 'Thiobacillus prosperus' Type Strain DSM 5130.</title>
        <authorList>
            <person name="Ossandon F.J."/>
            <person name="Cardenas J.P."/>
            <person name="Corbett M."/>
            <person name="Quatrini R."/>
            <person name="Holmes D.S."/>
            <person name="Watkin E."/>
        </authorList>
    </citation>
    <scope>NUCLEOTIDE SEQUENCE [LARGE SCALE GENOMIC DNA]</scope>
    <source>
        <strain evidence="4 5">DSM 5130</strain>
    </source>
</reference>
<evidence type="ECO:0000256" key="2">
    <source>
        <dbReference type="ARBA" id="ARBA00012018"/>
    </source>
</evidence>
<protein>
    <recommendedName>
        <fullName evidence="2">phospholipase C</fullName>
        <ecNumber evidence="2">3.1.4.3</ecNumber>
    </recommendedName>
</protein>
<dbReference type="PANTHER" id="PTHR31956:SF1">
    <property type="entry name" value="NON-SPECIFIC PHOSPHOLIPASE C1"/>
    <property type="match status" value="1"/>
</dbReference>
<dbReference type="Proteomes" id="UP000029273">
    <property type="component" value="Unassembled WGS sequence"/>
</dbReference>
<dbReference type="EC" id="3.1.4.3" evidence="2"/>
<evidence type="ECO:0000313" key="5">
    <source>
        <dbReference type="Proteomes" id="UP000029273"/>
    </source>
</evidence>
<name>A0A1A6C1T8_9GAMM</name>
<evidence type="ECO:0000256" key="1">
    <source>
        <dbReference type="ARBA" id="ARBA00009717"/>
    </source>
</evidence>
<evidence type="ECO:0000256" key="3">
    <source>
        <dbReference type="ARBA" id="ARBA00022801"/>
    </source>
</evidence>
<keyword evidence="5" id="KW-1185">Reference proteome</keyword>
<keyword evidence="3" id="KW-0378">Hydrolase</keyword>
<dbReference type="GO" id="GO:0034480">
    <property type="term" value="F:phosphatidylcholine phospholipase C activity"/>
    <property type="evidence" value="ECO:0007669"/>
    <property type="project" value="UniProtKB-EC"/>
</dbReference>
<dbReference type="InterPro" id="IPR006311">
    <property type="entry name" value="TAT_signal"/>
</dbReference>
<dbReference type="EMBL" id="JQSG02000006">
    <property type="protein sequence ID" value="OBS08531.1"/>
    <property type="molecule type" value="Genomic_DNA"/>
</dbReference>
<evidence type="ECO:0000313" key="4">
    <source>
        <dbReference type="EMBL" id="OBS08531.1"/>
    </source>
</evidence>